<evidence type="ECO:0000256" key="3">
    <source>
        <dbReference type="ARBA" id="ARBA00004551"/>
    </source>
</evidence>
<evidence type="ECO:0000256" key="7">
    <source>
        <dbReference type="ARBA" id="ARBA00022670"/>
    </source>
</evidence>
<keyword evidence="18" id="KW-0472">Membrane</keyword>
<evidence type="ECO:0000256" key="12">
    <source>
        <dbReference type="ARBA" id="ARBA00022807"/>
    </source>
</evidence>
<accession>A0ABM3CVT1</accession>
<keyword evidence="8" id="KW-0808">Transferase</keyword>
<gene>
    <name evidence="22" type="primary">LOC106570157</name>
</gene>
<evidence type="ECO:0000256" key="13">
    <source>
        <dbReference type="ARBA" id="ARBA00022813"/>
    </source>
</evidence>
<dbReference type="PROSITE" id="PS51771">
    <property type="entry name" value="CGT_MARTX_CPD"/>
    <property type="match status" value="1"/>
</dbReference>
<keyword evidence="13" id="KW-0068">Autocatalytic cleavage</keyword>
<evidence type="ECO:0000313" key="22">
    <source>
        <dbReference type="RefSeq" id="XP_045550676.1"/>
    </source>
</evidence>
<keyword evidence="11" id="KW-0378">Hydrolase</keyword>
<evidence type="ECO:0000256" key="16">
    <source>
        <dbReference type="ARBA" id="ARBA00023026"/>
    </source>
</evidence>
<evidence type="ECO:0000256" key="10">
    <source>
        <dbReference type="ARBA" id="ARBA00022737"/>
    </source>
</evidence>
<keyword evidence="14" id="KW-0460">Magnesium</keyword>
<keyword evidence="21" id="KW-1185">Reference proteome</keyword>
<keyword evidence="16" id="KW-0843">Virulence</keyword>
<evidence type="ECO:0000256" key="17">
    <source>
        <dbReference type="ARBA" id="ARBA00023121"/>
    </source>
</evidence>
<sequence length="722" mass="81972">MRTLSFYLTFILQSSLTPKPYVAGVDWETQNVSCESNTTDRYILPPTEKTPQGLASSLTYSDTVGSSADLHEHVKPQKACAVSNSAKLWPVKALITSESHCRLFGNVSVSHIILRRYCESGLKMILYLVQSEATRLVVKVITGLLEVVTMSLHLFSSLFKTVTPKSLIQIDSDRIDQHDTVSEVNVSYGHNVNVRDILIYSDHQNIVILEDDPVVMESASFLFEKRPSVSTLLRYHKGALKVLRGSQTRLTRDSRVLLVGHGSKGSDGVARLGGYGPEELAKVVVAMKIEDGHLHTLSLVGCALGKDLQFAERLLRALISLNVETKLHLRSSALSVRPNGEKVTREEGVWRDKDDSKKVIAQLDQNGNLLTRVEGDDRGQVIPNYQGHALYIQTLEWPTHPQMFVSANLRKKYTSIDCLEGLTWSLFFEENERRRAPDYIPVHDQGNLTSVWLADHQPMEDIPIKHLTTILDLLVEIRYNAREDADFDLYYVLNDCIFKVQRRTFYASLVGKYIHSNHLEEIEKFTDAFRHQKEDYSLQELRQGLKASEFNNFCRQTFQLQRCVQDCERWGHYFMAAVFSASVRNFRTFSLFLMSVIACEVGRSQGSDSSLCTAFVGDDHPMVGDDPWLERSRRGFYGCTVGKAEEMMTKRDTLDWLDQVVSKENALFAKSKQIMSGVDHDQETELDIFGRVKVMNKYVFSSYLEFFRGTPEGKKLARGCRA</sequence>
<evidence type="ECO:0000256" key="2">
    <source>
        <dbReference type="ARBA" id="ARBA00004340"/>
    </source>
</evidence>
<comment type="cofactor">
    <cofactor evidence="1">
        <name>Mg(2+)</name>
        <dbReference type="ChEBI" id="CHEBI:18420"/>
    </cofactor>
</comment>
<feature type="chain" id="PRO_5046607395" description="Peptidase C80 domain-containing protein" evidence="19">
    <location>
        <begin position="25"/>
        <end position="722"/>
    </location>
</feature>
<keyword evidence="19" id="KW-0732">Signal</keyword>
<evidence type="ECO:0000256" key="4">
    <source>
        <dbReference type="ARBA" id="ARBA00004613"/>
    </source>
</evidence>
<evidence type="ECO:0000256" key="5">
    <source>
        <dbReference type="ARBA" id="ARBA00022525"/>
    </source>
</evidence>
<keyword evidence="9" id="KW-0479">Metal-binding</keyword>
<dbReference type="Proteomes" id="UP001652741">
    <property type="component" value="Chromosome ssa14"/>
</dbReference>
<evidence type="ECO:0000256" key="9">
    <source>
        <dbReference type="ARBA" id="ARBA00022723"/>
    </source>
</evidence>
<evidence type="ECO:0000256" key="8">
    <source>
        <dbReference type="ARBA" id="ARBA00022679"/>
    </source>
</evidence>
<evidence type="ECO:0000256" key="15">
    <source>
        <dbReference type="ARBA" id="ARBA00022870"/>
    </source>
</evidence>
<evidence type="ECO:0000256" key="1">
    <source>
        <dbReference type="ARBA" id="ARBA00001946"/>
    </source>
</evidence>
<keyword evidence="10" id="KW-0677">Repeat</keyword>
<protein>
    <recommendedName>
        <fullName evidence="20">Peptidase C80 domain-containing protein</fullName>
    </recommendedName>
</protein>
<proteinExistence type="predicted"/>
<keyword evidence="15" id="KW-1043">Host membrane</keyword>
<dbReference type="CDD" id="cd20500">
    <property type="entry name" value="Peptidase_C80"/>
    <property type="match status" value="1"/>
</dbReference>
<evidence type="ECO:0000259" key="20">
    <source>
        <dbReference type="PROSITE" id="PS51771"/>
    </source>
</evidence>
<name>A0ABM3CVT1_SALSA</name>
<keyword evidence="12" id="KW-0788">Thiol protease</keyword>
<keyword evidence="6" id="KW-0800">Toxin</keyword>
<evidence type="ECO:0000256" key="6">
    <source>
        <dbReference type="ARBA" id="ARBA00022656"/>
    </source>
</evidence>
<evidence type="ECO:0000256" key="11">
    <source>
        <dbReference type="ARBA" id="ARBA00022801"/>
    </source>
</evidence>
<evidence type="ECO:0000256" key="18">
    <source>
        <dbReference type="ARBA" id="ARBA00023136"/>
    </source>
</evidence>
<comment type="subcellular location">
    <subcellularLocation>
        <location evidence="2">Host cell</location>
    </subcellularLocation>
    <subcellularLocation>
        <location evidence="3">Host membrane</location>
    </subcellularLocation>
    <subcellularLocation>
        <location evidence="4">Secreted</location>
    </subcellularLocation>
</comment>
<dbReference type="Pfam" id="PF11713">
    <property type="entry name" value="Peptidase_C80"/>
    <property type="match status" value="1"/>
</dbReference>
<dbReference type="Gene3D" id="3.40.50.11050">
    <property type="match status" value="1"/>
</dbReference>
<keyword evidence="5" id="KW-0964">Secreted</keyword>
<organism evidence="21 22">
    <name type="scientific">Salmo salar</name>
    <name type="common">Atlantic salmon</name>
    <dbReference type="NCBI Taxonomy" id="8030"/>
    <lineage>
        <taxon>Eukaryota</taxon>
        <taxon>Metazoa</taxon>
        <taxon>Chordata</taxon>
        <taxon>Craniata</taxon>
        <taxon>Vertebrata</taxon>
        <taxon>Euteleostomi</taxon>
        <taxon>Actinopterygii</taxon>
        <taxon>Neopterygii</taxon>
        <taxon>Teleostei</taxon>
        <taxon>Protacanthopterygii</taxon>
        <taxon>Salmoniformes</taxon>
        <taxon>Salmonidae</taxon>
        <taxon>Salmoninae</taxon>
        <taxon>Salmo</taxon>
    </lineage>
</organism>
<dbReference type="RefSeq" id="XP_045550676.1">
    <property type="nucleotide sequence ID" value="XM_045694720.1"/>
</dbReference>
<dbReference type="InterPro" id="IPR020974">
    <property type="entry name" value="CPD_dom"/>
</dbReference>
<dbReference type="InterPro" id="IPR038383">
    <property type="entry name" value="CPD_dom_sf"/>
</dbReference>
<feature type="signal peptide" evidence="19">
    <location>
        <begin position="1"/>
        <end position="24"/>
    </location>
</feature>
<evidence type="ECO:0000256" key="14">
    <source>
        <dbReference type="ARBA" id="ARBA00022842"/>
    </source>
</evidence>
<evidence type="ECO:0000313" key="21">
    <source>
        <dbReference type="Proteomes" id="UP001652741"/>
    </source>
</evidence>
<evidence type="ECO:0000256" key="19">
    <source>
        <dbReference type="SAM" id="SignalP"/>
    </source>
</evidence>
<keyword evidence="17" id="KW-0446">Lipid-binding</keyword>
<keyword evidence="7" id="KW-0645">Protease</keyword>
<feature type="domain" description="Peptidase C80" evidence="20">
    <location>
        <begin position="192"/>
        <end position="365"/>
    </location>
</feature>
<reference evidence="22" key="1">
    <citation type="submission" date="2025-08" db="UniProtKB">
        <authorList>
            <consortium name="RefSeq"/>
        </authorList>
    </citation>
    <scope>IDENTIFICATION</scope>
</reference>
<dbReference type="GeneID" id="106570157"/>